<dbReference type="SUPFAM" id="SSF109604">
    <property type="entry name" value="HD-domain/PDEase-like"/>
    <property type="match status" value="1"/>
</dbReference>
<accession>A0ABS2CQR1</accession>
<gene>
    <name evidence="1" type="ORF">JQN70_17685</name>
</gene>
<reference evidence="1" key="1">
    <citation type="submission" date="2021-02" db="EMBL/GenBank/DDBJ databases">
        <title>Phycicoccus sp. MQZ13P-5T, whole genome shotgun sequence.</title>
        <authorList>
            <person name="Tuo L."/>
        </authorList>
    </citation>
    <scope>NUCLEOTIDE SEQUENCE</scope>
    <source>
        <strain evidence="1">MQZ13P-5</strain>
    </source>
</reference>
<dbReference type="Gene3D" id="1.10.3210.10">
    <property type="entry name" value="Hypothetical protein af1432"/>
    <property type="match status" value="1"/>
</dbReference>
<keyword evidence="2" id="KW-1185">Reference proteome</keyword>
<evidence type="ECO:0000313" key="2">
    <source>
        <dbReference type="Proteomes" id="UP001430172"/>
    </source>
</evidence>
<dbReference type="RefSeq" id="WP_204132694.1">
    <property type="nucleotide sequence ID" value="NZ_JAFDVD010000022.1"/>
</dbReference>
<dbReference type="PIRSF" id="PIRSF035170">
    <property type="entry name" value="HD_phosphohydro"/>
    <property type="match status" value="1"/>
</dbReference>
<sequence>MHALQGRWLTDGGPALPGAGREALAAVGADLVGRWGEPHRHYHDLRHLAEVLAAVDTLARAGRLRPLDRATALLAAWFHDAVYAVGVADDNERRSAALAARALGPLGPAEGVVDRVVTLVLDTEAHEIGDEVVDPARPVLHDADLWVLAAPVERFDEYCRQVRAEYEHVPAAMYARARTDVLRPFLVRPHVYRTAHARRVWEPAARENLARELTRLAG</sequence>
<evidence type="ECO:0000313" key="1">
    <source>
        <dbReference type="EMBL" id="MBM6402231.1"/>
    </source>
</evidence>
<protein>
    <submittedName>
        <fullName evidence="1">Metal-dependent phosphohydrolase</fullName>
    </submittedName>
</protein>
<dbReference type="PANTHER" id="PTHR21174:SF0">
    <property type="entry name" value="HD PHOSPHOHYDROLASE FAMILY PROTEIN-RELATED"/>
    <property type="match status" value="1"/>
</dbReference>
<dbReference type="EMBL" id="JAFDVD010000022">
    <property type="protein sequence ID" value="MBM6402231.1"/>
    <property type="molecule type" value="Genomic_DNA"/>
</dbReference>
<dbReference type="PANTHER" id="PTHR21174">
    <property type="match status" value="1"/>
</dbReference>
<organism evidence="1 2">
    <name type="scientific">Phycicoccus sonneratiae</name>
    <dbReference type="NCBI Taxonomy" id="2807628"/>
    <lineage>
        <taxon>Bacteria</taxon>
        <taxon>Bacillati</taxon>
        <taxon>Actinomycetota</taxon>
        <taxon>Actinomycetes</taxon>
        <taxon>Micrococcales</taxon>
        <taxon>Intrasporangiaceae</taxon>
        <taxon>Phycicoccus</taxon>
    </lineage>
</organism>
<dbReference type="InterPro" id="IPR009218">
    <property type="entry name" value="HD_phosphohydro"/>
</dbReference>
<comment type="caution">
    <text evidence="1">The sequence shown here is derived from an EMBL/GenBank/DDBJ whole genome shotgun (WGS) entry which is preliminary data.</text>
</comment>
<proteinExistence type="predicted"/>
<name>A0ABS2CQR1_9MICO</name>
<dbReference type="Proteomes" id="UP001430172">
    <property type="component" value="Unassembled WGS sequence"/>
</dbReference>